<evidence type="ECO:0000256" key="2">
    <source>
        <dbReference type="ARBA" id="ARBA00002786"/>
    </source>
</evidence>
<comment type="similarity">
    <text evidence="4 12">Belongs to the TrpB family.</text>
</comment>
<dbReference type="GO" id="GO:0005737">
    <property type="term" value="C:cytoplasm"/>
    <property type="evidence" value="ECO:0007669"/>
    <property type="project" value="TreeGrafter"/>
</dbReference>
<evidence type="ECO:0000256" key="1">
    <source>
        <dbReference type="ARBA" id="ARBA00001933"/>
    </source>
</evidence>
<proteinExistence type="inferred from homology"/>
<name>A0A4R1K5R9_9BACT</name>
<keyword evidence="10 12" id="KW-0456">Lyase</keyword>
<dbReference type="Gene3D" id="3.40.50.1100">
    <property type="match status" value="2"/>
</dbReference>
<evidence type="ECO:0000256" key="8">
    <source>
        <dbReference type="ARBA" id="ARBA00022898"/>
    </source>
</evidence>
<organism evidence="14 15">
    <name type="scientific">Seleniivibrio woodruffii</name>
    <dbReference type="NCBI Taxonomy" id="1078050"/>
    <lineage>
        <taxon>Bacteria</taxon>
        <taxon>Pseudomonadati</taxon>
        <taxon>Deferribacterota</taxon>
        <taxon>Deferribacteres</taxon>
        <taxon>Deferribacterales</taxon>
        <taxon>Geovibrionaceae</taxon>
        <taxon>Seleniivibrio</taxon>
    </lineage>
</organism>
<evidence type="ECO:0000256" key="7">
    <source>
        <dbReference type="ARBA" id="ARBA00022822"/>
    </source>
</evidence>
<evidence type="ECO:0000256" key="9">
    <source>
        <dbReference type="ARBA" id="ARBA00023141"/>
    </source>
</evidence>
<keyword evidence="6 12" id="KW-0028">Amino-acid biosynthesis</keyword>
<evidence type="ECO:0000256" key="5">
    <source>
        <dbReference type="ARBA" id="ARBA00011270"/>
    </source>
</evidence>
<evidence type="ECO:0000256" key="12">
    <source>
        <dbReference type="HAMAP-Rule" id="MF_00133"/>
    </source>
</evidence>
<evidence type="ECO:0000256" key="3">
    <source>
        <dbReference type="ARBA" id="ARBA00004733"/>
    </source>
</evidence>
<evidence type="ECO:0000256" key="4">
    <source>
        <dbReference type="ARBA" id="ARBA00009982"/>
    </source>
</evidence>
<dbReference type="Pfam" id="PF00291">
    <property type="entry name" value="PALP"/>
    <property type="match status" value="1"/>
</dbReference>
<dbReference type="InterPro" id="IPR023026">
    <property type="entry name" value="Trp_synth_beta/beta-like"/>
</dbReference>
<comment type="pathway">
    <text evidence="3 12">Amino-acid biosynthesis; L-tryptophan biosynthesis; L-tryptophan from chorismate: step 5/5.</text>
</comment>
<dbReference type="EC" id="4.2.1.20" evidence="12"/>
<dbReference type="PANTHER" id="PTHR48077:SF6">
    <property type="entry name" value="TRYPTOPHAN SYNTHASE"/>
    <property type="match status" value="1"/>
</dbReference>
<keyword evidence="15" id="KW-1185">Reference proteome</keyword>
<evidence type="ECO:0000313" key="15">
    <source>
        <dbReference type="Proteomes" id="UP000294614"/>
    </source>
</evidence>
<dbReference type="PIRSF" id="PIRSF001413">
    <property type="entry name" value="Trp_syn_beta"/>
    <property type="match status" value="1"/>
</dbReference>
<comment type="caution">
    <text evidence="14">The sequence shown here is derived from an EMBL/GenBank/DDBJ whole genome shotgun (WGS) entry which is preliminary data.</text>
</comment>
<reference evidence="14 15" key="1">
    <citation type="submission" date="2019-03" db="EMBL/GenBank/DDBJ databases">
        <title>Genomic Encyclopedia of Type Strains, Phase IV (KMG-IV): sequencing the most valuable type-strain genomes for metagenomic binning, comparative biology and taxonomic classification.</title>
        <authorList>
            <person name="Goeker M."/>
        </authorList>
    </citation>
    <scope>NUCLEOTIDE SEQUENCE [LARGE SCALE GENOMIC DNA]</scope>
    <source>
        <strain evidence="14 15">DSM 24984</strain>
    </source>
</reference>
<dbReference type="AlphaFoldDB" id="A0A4R1K5R9"/>
<dbReference type="InterPro" id="IPR036052">
    <property type="entry name" value="TrpB-like_PALP_sf"/>
</dbReference>
<evidence type="ECO:0000313" key="14">
    <source>
        <dbReference type="EMBL" id="TCK59548.1"/>
    </source>
</evidence>
<dbReference type="InterPro" id="IPR006316">
    <property type="entry name" value="Trp_synth_b-like"/>
</dbReference>
<comment type="cofactor">
    <cofactor evidence="1 12">
        <name>pyridoxal 5'-phosphate</name>
        <dbReference type="ChEBI" id="CHEBI:597326"/>
    </cofactor>
</comment>
<sequence>MKKVYLNPADMPTKWYNILSELPDMAPPISPATGKPVTPQEMTAIFPEPILEQEMSPQAWFDIPEKVLDILSLWRPTPLIRAERLEQALGTPCKIYYKYEGTSPAGSHKTNTAVPQAYFNKICGINRIATETGAGQWGSALSFASQIFDMQLRVYMVKVSYFQKPYRKSFMNMFGAEVIPSPSTMTNAGREALAKDPNSNGSLGLAISEAVEEAASRKDTNYALGSVLNHVILHQTLIGLEAQKQMELGGDYPDMVFASCGGGSNFGGIAAPFVKDKIDGKKVECIAVEPISCPTLTKGKYAFDYGDVAKLTPILKMYTLGHDFMPPAIHAGGLRYHGDSPIVSNLMNKGLIGARSVGQLDIFKYGTLFAKTEGIVPAPESAHAIAATALEALKCKETGEKKSLLFCLSGHGFFDMASYDQYLEGKLEDYAYPEEAIEESLKNLPQVDM</sequence>
<dbReference type="GO" id="GO:0052684">
    <property type="term" value="F:L-serine hydro-lyase (adding indole, L-tryptophan-forming) activity"/>
    <property type="evidence" value="ECO:0007669"/>
    <property type="project" value="TreeGrafter"/>
</dbReference>
<dbReference type="GO" id="GO:0030170">
    <property type="term" value="F:pyridoxal phosphate binding"/>
    <property type="evidence" value="ECO:0007669"/>
    <property type="project" value="InterPro"/>
</dbReference>
<dbReference type="NCBIfam" id="TIGR01415">
    <property type="entry name" value="trpB_rel"/>
    <property type="match status" value="1"/>
</dbReference>
<evidence type="ECO:0000256" key="11">
    <source>
        <dbReference type="ARBA" id="ARBA00049047"/>
    </source>
</evidence>
<evidence type="ECO:0000256" key="10">
    <source>
        <dbReference type="ARBA" id="ARBA00023239"/>
    </source>
</evidence>
<comment type="catalytic activity">
    <reaction evidence="11 12">
        <text>(1S,2R)-1-C-(indol-3-yl)glycerol 3-phosphate + L-serine = D-glyceraldehyde 3-phosphate + L-tryptophan + H2O</text>
        <dbReference type="Rhea" id="RHEA:10532"/>
        <dbReference type="ChEBI" id="CHEBI:15377"/>
        <dbReference type="ChEBI" id="CHEBI:33384"/>
        <dbReference type="ChEBI" id="CHEBI:57912"/>
        <dbReference type="ChEBI" id="CHEBI:58866"/>
        <dbReference type="ChEBI" id="CHEBI:59776"/>
        <dbReference type="EC" id="4.2.1.20"/>
    </reaction>
</comment>
<dbReference type="RefSeq" id="WP_132874455.1">
    <property type="nucleotide sequence ID" value="NZ_JAJUHT010000008.1"/>
</dbReference>
<comment type="subunit">
    <text evidence="5 12">Tetramer of two alpha and two beta chains.</text>
</comment>
<dbReference type="Proteomes" id="UP000294614">
    <property type="component" value="Unassembled WGS sequence"/>
</dbReference>
<protein>
    <recommendedName>
        <fullName evidence="12">Tryptophan synthase beta chain</fullName>
        <ecNumber evidence="12">4.2.1.20</ecNumber>
    </recommendedName>
</protein>
<keyword evidence="7 12" id="KW-0822">Tryptophan biosynthesis</keyword>
<dbReference type="GO" id="GO:0004834">
    <property type="term" value="F:tryptophan synthase activity"/>
    <property type="evidence" value="ECO:0007669"/>
    <property type="project" value="UniProtKB-UniRule"/>
</dbReference>
<keyword evidence="9 12" id="KW-0057">Aromatic amino acid biosynthesis</keyword>
<keyword evidence="8 12" id="KW-0663">Pyridoxal phosphate</keyword>
<dbReference type="SUPFAM" id="SSF53686">
    <property type="entry name" value="Tryptophan synthase beta subunit-like PLP-dependent enzymes"/>
    <property type="match status" value="1"/>
</dbReference>
<feature type="modified residue" description="N6-(pyridoxal phosphate)lysine" evidence="12">
    <location>
        <position position="109"/>
    </location>
</feature>
<feature type="domain" description="Tryptophan synthase beta chain-like PALP" evidence="13">
    <location>
        <begin position="73"/>
        <end position="410"/>
    </location>
</feature>
<dbReference type="OrthoDB" id="9766131at2"/>
<evidence type="ECO:0000256" key="6">
    <source>
        <dbReference type="ARBA" id="ARBA00022605"/>
    </source>
</evidence>
<dbReference type="HAMAP" id="MF_00133">
    <property type="entry name" value="Trp_synth_beta"/>
    <property type="match status" value="1"/>
</dbReference>
<dbReference type="EMBL" id="SMGG01000006">
    <property type="protein sequence ID" value="TCK59548.1"/>
    <property type="molecule type" value="Genomic_DNA"/>
</dbReference>
<dbReference type="InterPro" id="IPR001926">
    <property type="entry name" value="TrpB-like_PALP"/>
</dbReference>
<dbReference type="NCBIfam" id="NF009057">
    <property type="entry name" value="PRK12391.1"/>
    <property type="match status" value="1"/>
</dbReference>
<comment type="function">
    <text evidence="2 12">The beta subunit is responsible for the synthesis of L-tryptophan from indole and L-serine.</text>
</comment>
<gene>
    <name evidence="12" type="primary">trpB</name>
    <name evidence="14" type="ORF">C8D98_2482</name>
</gene>
<accession>A0A4R1K5R9</accession>
<dbReference type="PANTHER" id="PTHR48077">
    <property type="entry name" value="TRYPTOPHAN SYNTHASE-RELATED"/>
    <property type="match status" value="1"/>
</dbReference>
<dbReference type="UniPathway" id="UPA00035">
    <property type="reaction ID" value="UER00044"/>
</dbReference>
<dbReference type="PIRSF" id="PIRSF500824">
    <property type="entry name" value="TrpB_prok"/>
    <property type="match status" value="1"/>
</dbReference>
<evidence type="ECO:0000259" key="13">
    <source>
        <dbReference type="Pfam" id="PF00291"/>
    </source>
</evidence>